<dbReference type="STRING" id="104421.E2AMB4"/>
<dbReference type="Proteomes" id="UP000000311">
    <property type="component" value="Unassembled WGS sequence"/>
</dbReference>
<protein>
    <recommendedName>
        <fullName evidence="1">POP1 C-terminal domain-containing protein</fullName>
    </recommendedName>
</protein>
<evidence type="ECO:0000313" key="2">
    <source>
        <dbReference type="EMBL" id="EFN65425.1"/>
    </source>
</evidence>
<gene>
    <name evidence="2" type="ORF">EAG_09752</name>
</gene>
<reference evidence="2 3" key="1">
    <citation type="journal article" date="2010" name="Science">
        <title>Genomic comparison of the ants Camponotus floridanus and Harpegnathos saltator.</title>
        <authorList>
            <person name="Bonasio R."/>
            <person name="Zhang G."/>
            <person name="Ye C."/>
            <person name="Mutti N.S."/>
            <person name="Fang X."/>
            <person name="Qin N."/>
            <person name="Donahue G."/>
            <person name="Yang P."/>
            <person name="Li Q."/>
            <person name="Li C."/>
            <person name="Zhang P."/>
            <person name="Huang Z."/>
            <person name="Berger S.L."/>
            <person name="Reinberg D."/>
            <person name="Wang J."/>
            <person name="Liebig J."/>
        </authorList>
    </citation>
    <scope>NUCLEOTIDE SEQUENCE [LARGE SCALE GENOMIC DNA]</scope>
    <source>
        <strain evidence="3">C129</strain>
    </source>
</reference>
<name>E2AMB4_CAMFO</name>
<dbReference type="InterPro" id="IPR039182">
    <property type="entry name" value="Pop1"/>
</dbReference>
<dbReference type="AlphaFoldDB" id="E2AMB4"/>
<proteinExistence type="predicted"/>
<sequence length="164" mass="19049">LVQVKLSILNKGTSKEFAIICMPKLEDLRSFENNEHYDGPVHKHNANPNENSSTKLRRIRSMKLKRLSQRRVKRKKTFQGKVLPEKFDVVHDVMNRAKLSKLNKTISDREKEKRKLYLKESTEVRQSCDREVMGYVTMGGYSFLRAKGISIGYVALPSLLEIIR</sequence>
<feature type="non-terminal residue" evidence="2">
    <location>
        <position position="1"/>
    </location>
</feature>
<dbReference type="InParanoid" id="E2AMB4"/>
<dbReference type="OrthoDB" id="442863at2759"/>
<dbReference type="GO" id="GO:0001682">
    <property type="term" value="P:tRNA 5'-leader removal"/>
    <property type="evidence" value="ECO:0007669"/>
    <property type="project" value="InterPro"/>
</dbReference>
<dbReference type="Pfam" id="PF22770">
    <property type="entry name" value="POP1_C"/>
    <property type="match status" value="1"/>
</dbReference>
<feature type="non-terminal residue" evidence="2">
    <location>
        <position position="164"/>
    </location>
</feature>
<dbReference type="GO" id="GO:0000172">
    <property type="term" value="C:ribonuclease MRP complex"/>
    <property type="evidence" value="ECO:0007669"/>
    <property type="project" value="InterPro"/>
</dbReference>
<accession>E2AMB4</accession>
<dbReference type="PANTHER" id="PTHR22731:SF3">
    <property type="entry name" value="RIBONUCLEASES P_MRP PROTEIN SUBUNIT POP1"/>
    <property type="match status" value="1"/>
</dbReference>
<feature type="domain" description="POP1 C-terminal" evidence="1">
    <location>
        <begin position="1"/>
        <end position="163"/>
    </location>
</feature>
<organism evidence="3">
    <name type="scientific">Camponotus floridanus</name>
    <name type="common">Florida carpenter ant</name>
    <dbReference type="NCBI Taxonomy" id="104421"/>
    <lineage>
        <taxon>Eukaryota</taxon>
        <taxon>Metazoa</taxon>
        <taxon>Ecdysozoa</taxon>
        <taxon>Arthropoda</taxon>
        <taxon>Hexapoda</taxon>
        <taxon>Insecta</taxon>
        <taxon>Pterygota</taxon>
        <taxon>Neoptera</taxon>
        <taxon>Endopterygota</taxon>
        <taxon>Hymenoptera</taxon>
        <taxon>Apocrita</taxon>
        <taxon>Aculeata</taxon>
        <taxon>Formicoidea</taxon>
        <taxon>Formicidae</taxon>
        <taxon>Formicinae</taxon>
        <taxon>Camponotus</taxon>
    </lineage>
</organism>
<dbReference type="EMBL" id="GL440809">
    <property type="protein sequence ID" value="EFN65425.1"/>
    <property type="molecule type" value="Genomic_DNA"/>
</dbReference>
<keyword evidence="3" id="KW-1185">Reference proteome</keyword>
<evidence type="ECO:0000313" key="3">
    <source>
        <dbReference type="Proteomes" id="UP000000311"/>
    </source>
</evidence>
<evidence type="ECO:0000259" key="1">
    <source>
        <dbReference type="Pfam" id="PF22770"/>
    </source>
</evidence>
<dbReference type="InterPro" id="IPR055079">
    <property type="entry name" value="POP1_C"/>
</dbReference>
<dbReference type="GO" id="GO:0005655">
    <property type="term" value="C:nucleolar ribonuclease P complex"/>
    <property type="evidence" value="ECO:0007669"/>
    <property type="project" value="InterPro"/>
</dbReference>
<dbReference type="PANTHER" id="PTHR22731">
    <property type="entry name" value="RIBONUCLEASES P/MRP PROTEIN SUBUNIT POP1"/>
    <property type="match status" value="1"/>
</dbReference>